<dbReference type="InterPro" id="IPR000531">
    <property type="entry name" value="Beta-barrel_TonB"/>
</dbReference>
<dbReference type="Pfam" id="PF00593">
    <property type="entry name" value="TonB_dep_Rec_b-barrel"/>
    <property type="match status" value="1"/>
</dbReference>
<dbReference type="PROSITE" id="PS52016">
    <property type="entry name" value="TONB_DEPENDENT_REC_3"/>
    <property type="match status" value="1"/>
</dbReference>
<evidence type="ECO:0000313" key="17">
    <source>
        <dbReference type="Proteomes" id="UP001521181"/>
    </source>
</evidence>
<name>A0ABS8YYM6_9RHOB</name>
<dbReference type="EMBL" id="JAJUOS010000005">
    <property type="protein sequence ID" value="MCE5973541.1"/>
    <property type="molecule type" value="Genomic_DNA"/>
</dbReference>
<reference evidence="16 17" key="1">
    <citation type="submission" date="2021-12" db="EMBL/GenBank/DDBJ databases">
        <title>Sinirhodobacter sp. WL0062 is a bacterium isolated from seawater.</title>
        <authorList>
            <person name="Wang L."/>
            <person name="He W."/>
            <person name="Zhang D.-F."/>
        </authorList>
    </citation>
    <scope>NUCLEOTIDE SEQUENCE [LARGE SCALE GENOMIC DNA]</scope>
    <source>
        <strain evidence="16 17">WL0062</strain>
    </source>
</reference>
<protein>
    <submittedName>
        <fullName evidence="16">TonB-dependent siderophore receptor</fullName>
    </submittedName>
</protein>
<dbReference type="RefSeq" id="WP_233676525.1">
    <property type="nucleotide sequence ID" value="NZ_JAJUOS010000005.1"/>
</dbReference>
<dbReference type="Gene3D" id="2.40.170.20">
    <property type="entry name" value="TonB-dependent receptor, beta-barrel domain"/>
    <property type="match status" value="1"/>
</dbReference>
<sequence length="778" mass="82567">MNFTSRGTTNRNQSLALATLAALGSASPALAQDTTQTGVILLPVLEVETSEPAQKPATASGTATASAATTTAAPTEAEAPAAAPSPVAGAGGLSPYADPQAGYKAVSSGNSLLNQPLSQTARTVNAVTAEVLADKNATSIRELARTTPGVTLGTGEGGNAFGDVLYIRGFKATNDTYIDGVRDSGAAIRETFQTEQVEITKGPSGSIAGRGTTGGAVNVITKKPQADDFTETETTVGTDGLLRQTIDWNKVWDERLSTRVNAMAQVGDVPGRDGVYDDRRGLSVAAEYKASDALTLELSAYHLEMNQQSDWGIPWIDGGPATETVGLDRDTWYGIADRDFQDGTQDIATFGASYAFDNGLKLSNRTRIGRSTIDYIASVPSSYDSTTGTVTTSMKSSYQVNRMLSNTTEGAFSLDTGPISHDFVIGFQVSREEIEQQAYSGLDSEDYGGLTGTTCSGVDLYNPDTSACWAAGAALPLSGNPRTTTVDTTSLYLTDTFKLSEQLTANLGARVDDYDITREGSGYSYARQDTMFNWNAGLTYKLNDQGMVYASIATSSNPMGQELDAGGGSYNGLDEAGQLLDPEENTAIEIGTKWEWEHLLFTAAAFQTTKDNARETTGRGAAAVTADSGKYRIRGVELGVAGKVAERLSLYGGAVLMNSEILESADSSAIGTRLANTAHQSFNLLAKYALDNRWTIGGQATWRGPMTLGTFAENGNKLPGYWRFDAMAEYELTQTTVLSARIDNLTDETYYDAAYRSGTPFVYVAPGRSASISLKMKF</sequence>
<keyword evidence="5 10" id="KW-0812">Transmembrane</keyword>
<keyword evidence="6 11" id="KW-0798">TonB box</keyword>
<feature type="region of interest" description="Disordered" evidence="12">
    <location>
        <begin position="50"/>
        <end position="86"/>
    </location>
</feature>
<evidence type="ECO:0000259" key="15">
    <source>
        <dbReference type="Pfam" id="PF07715"/>
    </source>
</evidence>
<dbReference type="Proteomes" id="UP001521181">
    <property type="component" value="Unassembled WGS sequence"/>
</dbReference>
<evidence type="ECO:0000256" key="7">
    <source>
        <dbReference type="ARBA" id="ARBA00023136"/>
    </source>
</evidence>
<evidence type="ECO:0000256" key="5">
    <source>
        <dbReference type="ARBA" id="ARBA00022692"/>
    </source>
</evidence>
<dbReference type="NCBIfam" id="TIGR01783">
    <property type="entry name" value="TonB-siderophor"/>
    <property type="match status" value="1"/>
</dbReference>
<dbReference type="PANTHER" id="PTHR32552:SF83">
    <property type="entry name" value="BLR3904 PROTEIN"/>
    <property type="match status" value="1"/>
</dbReference>
<dbReference type="PANTHER" id="PTHR32552">
    <property type="entry name" value="FERRICHROME IRON RECEPTOR-RELATED"/>
    <property type="match status" value="1"/>
</dbReference>
<gene>
    <name evidence="16" type="ORF">LZA78_08625</name>
</gene>
<comment type="subcellular location">
    <subcellularLocation>
        <location evidence="1 10">Cell outer membrane</location>
        <topology evidence="1 10">Multi-pass membrane protein</topology>
    </subcellularLocation>
</comment>
<dbReference type="InterPro" id="IPR037066">
    <property type="entry name" value="Plug_dom_sf"/>
</dbReference>
<keyword evidence="8 16" id="KW-0675">Receptor</keyword>
<evidence type="ECO:0000256" key="11">
    <source>
        <dbReference type="RuleBase" id="RU003357"/>
    </source>
</evidence>
<evidence type="ECO:0000313" key="16">
    <source>
        <dbReference type="EMBL" id="MCE5973541.1"/>
    </source>
</evidence>
<dbReference type="Pfam" id="PF07715">
    <property type="entry name" value="Plug"/>
    <property type="match status" value="1"/>
</dbReference>
<dbReference type="InterPro" id="IPR010105">
    <property type="entry name" value="TonB_sidphr_rcpt"/>
</dbReference>
<comment type="caution">
    <text evidence="16">The sequence shown here is derived from an EMBL/GenBank/DDBJ whole genome shotgun (WGS) entry which is preliminary data.</text>
</comment>
<evidence type="ECO:0000256" key="1">
    <source>
        <dbReference type="ARBA" id="ARBA00004571"/>
    </source>
</evidence>
<keyword evidence="13" id="KW-0732">Signal</keyword>
<dbReference type="Gene3D" id="2.170.130.10">
    <property type="entry name" value="TonB-dependent receptor, plug domain"/>
    <property type="match status" value="1"/>
</dbReference>
<keyword evidence="3 10" id="KW-0813">Transport</keyword>
<feature type="compositionally biased region" description="Low complexity" evidence="12">
    <location>
        <begin position="56"/>
        <end position="86"/>
    </location>
</feature>
<evidence type="ECO:0000256" key="2">
    <source>
        <dbReference type="ARBA" id="ARBA00009810"/>
    </source>
</evidence>
<evidence type="ECO:0000256" key="13">
    <source>
        <dbReference type="SAM" id="SignalP"/>
    </source>
</evidence>
<dbReference type="InterPro" id="IPR039426">
    <property type="entry name" value="TonB-dep_rcpt-like"/>
</dbReference>
<evidence type="ECO:0000256" key="10">
    <source>
        <dbReference type="PROSITE-ProRule" id="PRU01360"/>
    </source>
</evidence>
<organism evidence="16 17">
    <name type="scientific">Rhodobacter flavimaris</name>
    <dbReference type="NCBI Taxonomy" id="2907145"/>
    <lineage>
        <taxon>Bacteria</taxon>
        <taxon>Pseudomonadati</taxon>
        <taxon>Pseudomonadota</taxon>
        <taxon>Alphaproteobacteria</taxon>
        <taxon>Rhodobacterales</taxon>
        <taxon>Rhodobacter group</taxon>
        <taxon>Rhodobacter</taxon>
    </lineage>
</organism>
<dbReference type="InterPro" id="IPR036942">
    <property type="entry name" value="Beta-barrel_TonB_sf"/>
</dbReference>
<accession>A0ABS8YYM6</accession>
<keyword evidence="9 10" id="KW-0998">Cell outer membrane</keyword>
<feature type="signal peptide" evidence="13">
    <location>
        <begin position="1"/>
        <end position="31"/>
    </location>
</feature>
<evidence type="ECO:0000256" key="4">
    <source>
        <dbReference type="ARBA" id="ARBA00022452"/>
    </source>
</evidence>
<evidence type="ECO:0000256" key="6">
    <source>
        <dbReference type="ARBA" id="ARBA00023077"/>
    </source>
</evidence>
<dbReference type="InterPro" id="IPR012910">
    <property type="entry name" value="Plug_dom"/>
</dbReference>
<evidence type="ECO:0000256" key="8">
    <source>
        <dbReference type="ARBA" id="ARBA00023170"/>
    </source>
</evidence>
<comment type="similarity">
    <text evidence="2 10 11">Belongs to the TonB-dependent receptor family.</text>
</comment>
<feature type="chain" id="PRO_5045051913" evidence="13">
    <location>
        <begin position="32"/>
        <end position="778"/>
    </location>
</feature>
<evidence type="ECO:0000256" key="12">
    <source>
        <dbReference type="SAM" id="MobiDB-lite"/>
    </source>
</evidence>
<proteinExistence type="inferred from homology"/>
<dbReference type="SUPFAM" id="SSF56935">
    <property type="entry name" value="Porins"/>
    <property type="match status" value="1"/>
</dbReference>
<keyword evidence="17" id="KW-1185">Reference proteome</keyword>
<evidence type="ECO:0000256" key="9">
    <source>
        <dbReference type="ARBA" id="ARBA00023237"/>
    </source>
</evidence>
<dbReference type="CDD" id="cd01347">
    <property type="entry name" value="ligand_gated_channel"/>
    <property type="match status" value="1"/>
</dbReference>
<feature type="domain" description="TonB-dependent receptor plug" evidence="15">
    <location>
        <begin position="117"/>
        <end position="216"/>
    </location>
</feature>
<keyword evidence="7 10" id="KW-0472">Membrane</keyword>
<evidence type="ECO:0000256" key="3">
    <source>
        <dbReference type="ARBA" id="ARBA00022448"/>
    </source>
</evidence>
<evidence type="ECO:0000259" key="14">
    <source>
        <dbReference type="Pfam" id="PF00593"/>
    </source>
</evidence>
<keyword evidence="4 10" id="KW-1134">Transmembrane beta strand</keyword>
<feature type="domain" description="TonB-dependent receptor-like beta-barrel" evidence="14">
    <location>
        <begin position="306"/>
        <end position="745"/>
    </location>
</feature>